<dbReference type="Gene3D" id="3.40.30.10">
    <property type="entry name" value="Glutaredoxin"/>
    <property type="match status" value="1"/>
</dbReference>
<dbReference type="Proteomes" id="UP000215914">
    <property type="component" value="Unassembled WGS sequence"/>
</dbReference>
<reference evidence="3" key="1">
    <citation type="journal article" date="2017" name="Nature">
        <title>The sunflower genome provides insights into oil metabolism, flowering and Asterid evolution.</title>
        <authorList>
            <person name="Badouin H."/>
            <person name="Gouzy J."/>
            <person name="Grassa C.J."/>
            <person name="Murat F."/>
            <person name="Staton S.E."/>
            <person name="Cottret L."/>
            <person name="Lelandais-Briere C."/>
            <person name="Owens G.L."/>
            <person name="Carrere S."/>
            <person name="Mayjonade B."/>
            <person name="Legrand L."/>
            <person name="Gill N."/>
            <person name="Kane N.C."/>
            <person name="Bowers J.E."/>
            <person name="Hubner S."/>
            <person name="Bellec A."/>
            <person name="Berard A."/>
            <person name="Berges H."/>
            <person name="Blanchet N."/>
            <person name="Boniface M.C."/>
            <person name="Brunel D."/>
            <person name="Catrice O."/>
            <person name="Chaidir N."/>
            <person name="Claudel C."/>
            <person name="Donnadieu C."/>
            <person name="Faraut T."/>
            <person name="Fievet G."/>
            <person name="Helmstetter N."/>
            <person name="King M."/>
            <person name="Knapp S.J."/>
            <person name="Lai Z."/>
            <person name="Le Paslier M.C."/>
            <person name="Lippi Y."/>
            <person name="Lorenzon L."/>
            <person name="Mandel J.R."/>
            <person name="Marage G."/>
            <person name="Marchand G."/>
            <person name="Marquand E."/>
            <person name="Bret-Mestries E."/>
            <person name="Morien E."/>
            <person name="Nambeesan S."/>
            <person name="Nguyen T."/>
            <person name="Pegot-Espagnet P."/>
            <person name="Pouilly N."/>
            <person name="Raftis F."/>
            <person name="Sallet E."/>
            <person name="Schiex T."/>
            <person name="Thomas J."/>
            <person name="Vandecasteele C."/>
            <person name="Vares D."/>
            <person name="Vear F."/>
            <person name="Vautrin S."/>
            <person name="Crespi M."/>
            <person name="Mangin B."/>
            <person name="Burke J.M."/>
            <person name="Salse J."/>
            <person name="Munos S."/>
            <person name="Vincourt P."/>
            <person name="Rieseberg L.H."/>
            <person name="Langlade N.B."/>
        </authorList>
    </citation>
    <scope>NUCLEOTIDE SEQUENCE</scope>
    <source>
        <tissue evidence="3">Leaves</tissue>
    </source>
</reference>
<dbReference type="PANTHER" id="PTHR45669">
    <property type="entry name" value="GLUTAREDOXIN DOMAIN-CONTAINING CYSTEINE-RICH PROTEIN CG12206-RELATED"/>
    <property type="match status" value="1"/>
</dbReference>
<dbReference type="InterPro" id="IPR002109">
    <property type="entry name" value="Glutaredoxin"/>
</dbReference>
<name>A0A9K3NG32_HELAN</name>
<accession>A0A9K3NG32</accession>
<dbReference type="CDD" id="cd03031">
    <property type="entry name" value="GRX_GRX_like"/>
    <property type="match status" value="1"/>
</dbReference>
<dbReference type="SUPFAM" id="SSF52833">
    <property type="entry name" value="Thioredoxin-like"/>
    <property type="match status" value="1"/>
</dbReference>
<dbReference type="InterPro" id="IPR036249">
    <property type="entry name" value="Thioredoxin-like_sf"/>
</dbReference>
<feature type="region of interest" description="Disordered" evidence="1">
    <location>
        <begin position="82"/>
        <end position="150"/>
    </location>
</feature>
<dbReference type="AlphaFoldDB" id="A0A9K3NG32"/>
<comment type="caution">
    <text evidence="3">The sequence shown here is derived from an EMBL/GenBank/DDBJ whole genome shotgun (WGS) entry which is preliminary data.</text>
</comment>
<proteinExistence type="predicted"/>
<organism evidence="3 4">
    <name type="scientific">Helianthus annuus</name>
    <name type="common">Common sunflower</name>
    <dbReference type="NCBI Taxonomy" id="4232"/>
    <lineage>
        <taxon>Eukaryota</taxon>
        <taxon>Viridiplantae</taxon>
        <taxon>Streptophyta</taxon>
        <taxon>Embryophyta</taxon>
        <taxon>Tracheophyta</taxon>
        <taxon>Spermatophyta</taxon>
        <taxon>Magnoliopsida</taxon>
        <taxon>eudicotyledons</taxon>
        <taxon>Gunneridae</taxon>
        <taxon>Pentapetalae</taxon>
        <taxon>asterids</taxon>
        <taxon>campanulids</taxon>
        <taxon>Asterales</taxon>
        <taxon>Asteraceae</taxon>
        <taxon>Asteroideae</taxon>
        <taxon>Heliantheae alliance</taxon>
        <taxon>Heliantheae</taxon>
        <taxon>Helianthus</taxon>
    </lineage>
</organism>
<dbReference type="Gramene" id="mRNA:HanXRQr2_Chr07g0300871">
    <property type="protein sequence ID" value="CDS:HanXRQr2_Chr07g0300871.1"/>
    <property type="gene ID" value="HanXRQr2_Chr07g0300871"/>
</dbReference>
<dbReference type="PROSITE" id="PS51354">
    <property type="entry name" value="GLUTAREDOXIN_2"/>
    <property type="match status" value="1"/>
</dbReference>
<keyword evidence="4" id="KW-1185">Reference proteome</keyword>
<evidence type="ECO:0000256" key="1">
    <source>
        <dbReference type="SAM" id="MobiDB-lite"/>
    </source>
</evidence>
<protein>
    <submittedName>
        <fullName evidence="3">Glutaredoxin, Thioredoxin-like superfamily</fullName>
    </submittedName>
</protein>
<evidence type="ECO:0000313" key="3">
    <source>
        <dbReference type="EMBL" id="KAF5799117.1"/>
    </source>
</evidence>
<feature type="compositionally biased region" description="Polar residues" evidence="1">
    <location>
        <begin position="132"/>
        <end position="149"/>
    </location>
</feature>
<reference evidence="3" key="2">
    <citation type="submission" date="2020-06" db="EMBL/GenBank/DDBJ databases">
        <title>Helianthus annuus Genome sequencing and assembly Release 2.</title>
        <authorList>
            <person name="Gouzy J."/>
            <person name="Langlade N."/>
            <person name="Munos S."/>
        </authorList>
    </citation>
    <scope>NUCLEOTIDE SEQUENCE</scope>
    <source>
        <tissue evidence="3">Leaves</tissue>
    </source>
</reference>
<sequence length="376" mass="42292">MNGVKGKFLKKLKTIKTVGYLQPDRILHVDAAGVLIDKFFAKSSDKSEKELTQIENKKSVLEQEYEVIDVLELMKDLEDEDEDVRVRPVSDTGYVEEDKENVRPVSDTDYVEEDKENVGPVSDAGVKPKAGNGNSKSFGDTPLSKTDISSFRPPDLDSDTLFDPNLLAAFRLAVEEFKAQEEKRRNRVLRDIEHELDQNLDGERPLKTPKLEEIDNPLLDFEKICPPGGSDSVIFYTTGLRSIRKTFEDCSSIRFLLESFKVLYHERDLSMHLDFRDELFRILGGKMVPPRLFIKGRYIGGAEEVLRLHEQGKFCPLLAGIPLNTSDGPCEGCAGVRFVMCISCDGSRKVDSGDGLLREKCMKCNENGLIICPVCC</sequence>
<evidence type="ECO:0000313" key="4">
    <source>
        <dbReference type="Proteomes" id="UP000215914"/>
    </source>
</evidence>
<gene>
    <name evidence="3" type="ORF">HanXRQr2_Chr07g0300871</name>
</gene>
<dbReference type="Pfam" id="PF00462">
    <property type="entry name" value="Glutaredoxin"/>
    <property type="match status" value="1"/>
</dbReference>
<evidence type="ECO:0000259" key="2">
    <source>
        <dbReference type="Pfam" id="PF00462"/>
    </source>
</evidence>
<dbReference type="Pfam" id="PF23733">
    <property type="entry name" value="GRXCR1-2_C"/>
    <property type="match status" value="1"/>
</dbReference>
<dbReference type="EMBL" id="MNCJ02000322">
    <property type="protein sequence ID" value="KAF5799117.1"/>
    <property type="molecule type" value="Genomic_DNA"/>
</dbReference>
<dbReference type="OrthoDB" id="423313at2759"/>
<feature type="domain" description="Glutaredoxin" evidence="2">
    <location>
        <begin position="233"/>
        <end position="299"/>
    </location>
</feature>
<dbReference type="PANTHER" id="PTHR45669:SF28">
    <property type="entry name" value="GLUTAREDOXIN DOMAIN-CONTAINING PROTEIN"/>
    <property type="match status" value="1"/>
</dbReference>